<accession>A0ABS9EKR6</accession>
<evidence type="ECO:0000313" key="19">
    <source>
        <dbReference type="Proteomes" id="UP001200430"/>
    </source>
</evidence>
<feature type="binding site" evidence="17">
    <location>
        <position position="96"/>
    </location>
    <ligand>
        <name>[4Fe-4S] cluster</name>
        <dbReference type="ChEBI" id="CHEBI:49883"/>
    </ligand>
</feature>
<dbReference type="Proteomes" id="UP001200430">
    <property type="component" value="Unassembled WGS sequence"/>
</dbReference>
<feature type="binding site" evidence="17">
    <location>
        <position position="93"/>
    </location>
    <ligand>
        <name>[4Fe-4S] cluster</name>
        <dbReference type="ChEBI" id="CHEBI:49883"/>
    </ligand>
</feature>
<dbReference type="EC" id="1.17.99.6" evidence="4 17"/>
<dbReference type="PANTHER" id="PTHR36701">
    <property type="entry name" value="EPOXYQUEUOSINE REDUCTASE QUEH"/>
    <property type="match status" value="1"/>
</dbReference>
<dbReference type="InterPro" id="IPR003828">
    <property type="entry name" value="QueH"/>
</dbReference>
<evidence type="ECO:0000256" key="14">
    <source>
        <dbReference type="ARBA" id="ARBA00023284"/>
    </source>
</evidence>
<evidence type="ECO:0000256" key="7">
    <source>
        <dbReference type="ARBA" id="ARBA00022694"/>
    </source>
</evidence>
<dbReference type="HAMAP" id="MF_02089">
    <property type="entry name" value="QueH"/>
    <property type="match status" value="1"/>
</dbReference>
<comment type="pathway">
    <text evidence="2 17">tRNA modification; tRNA-queuosine biosynthesis.</text>
</comment>
<feature type="disulfide bond" description="Redox-active" evidence="17">
    <location>
        <begin position="175"/>
        <end position="177"/>
    </location>
</feature>
<evidence type="ECO:0000256" key="11">
    <source>
        <dbReference type="ARBA" id="ARBA00023004"/>
    </source>
</evidence>
<keyword evidence="8 17" id="KW-0479">Metal-binding</keyword>
<evidence type="ECO:0000256" key="4">
    <source>
        <dbReference type="ARBA" id="ARBA00012622"/>
    </source>
</evidence>
<dbReference type="RefSeq" id="WP_236098530.1">
    <property type="nucleotide sequence ID" value="NZ_JAKGUD010000002.1"/>
</dbReference>
<comment type="function">
    <text evidence="1 17">Catalyzes the conversion of epoxyqueuosine (oQ) to queuosine (Q), which is a hypermodified base found in the wobble positions of tRNA(Asp), tRNA(Asn), tRNA(His) and tRNA(Tyr).</text>
</comment>
<feature type="binding site" evidence="17">
    <location>
        <position position="15"/>
    </location>
    <ligand>
        <name>[4Fe-4S] cluster</name>
        <dbReference type="ChEBI" id="CHEBI:49883"/>
    </ligand>
</feature>
<comment type="catalytic activity">
    <reaction evidence="16 17">
        <text>epoxyqueuosine(34) in tRNA + AH2 = queuosine(34) in tRNA + A + H2O</text>
        <dbReference type="Rhea" id="RHEA:32159"/>
        <dbReference type="Rhea" id="RHEA-COMP:18571"/>
        <dbReference type="Rhea" id="RHEA-COMP:18582"/>
        <dbReference type="ChEBI" id="CHEBI:13193"/>
        <dbReference type="ChEBI" id="CHEBI:15377"/>
        <dbReference type="ChEBI" id="CHEBI:17499"/>
        <dbReference type="ChEBI" id="CHEBI:194431"/>
        <dbReference type="ChEBI" id="CHEBI:194443"/>
        <dbReference type="EC" id="1.17.99.6"/>
    </reaction>
</comment>
<evidence type="ECO:0000256" key="10">
    <source>
        <dbReference type="ARBA" id="ARBA00023002"/>
    </source>
</evidence>
<evidence type="ECO:0000256" key="3">
    <source>
        <dbReference type="ARBA" id="ARBA00008207"/>
    </source>
</evidence>
<keyword evidence="13 17" id="KW-1015">Disulfide bond</keyword>
<feature type="binding site" evidence="17">
    <location>
        <position position="14"/>
    </location>
    <ligand>
        <name>[4Fe-4S] cluster</name>
        <dbReference type="ChEBI" id="CHEBI:49883"/>
    </ligand>
</feature>
<dbReference type="PANTHER" id="PTHR36701:SF1">
    <property type="entry name" value="EPOXYQUEUOSINE REDUCTASE QUEH"/>
    <property type="match status" value="1"/>
</dbReference>
<keyword evidence="7 17" id="KW-0819">tRNA processing</keyword>
<evidence type="ECO:0000256" key="16">
    <source>
        <dbReference type="ARBA" id="ARBA00047415"/>
    </source>
</evidence>
<dbReference type="EMBL" id="JAKGUD010000002">
    <property type="protein sequence ID" value="MCF4141801.1"/>
    <property type="molecule type" value="Genomic_DNA"/>
</dbReference>
<evidence type="ECO:0000313" key="18">
    <source>
        <dbReference type="EMBL" id="MCF4141801.1"/>
    </source>
</evidence>
<keyword evidence="6 17" id="KW-0004">4Fe-4S</keyword>
<evidence type="ECO:0000256" key="1">
    <source>
        <dbReference type="ARBA" id="ARBA00002268"/>
    </source>
</evidence>
<evidence type="ECO:0000256" key="15">
    <source>
        <dbReference type="ARBA" id="ARBA00031446"/>
    </source>
</evidence>
<dbReference type="Pfam" id="PF02677">
    <property type="entry name" value="QueH"/>
    <property type="match status" value="1"/>
</dbReference>
<name>A0ABS9EKR6_9BACT</name>
<evidence type="ECO:0000256" key="12">
    <source>
        <dbReference type="ARBA" id="ARBA00023014"/>
    </source>
</evidence>
<gene>
    <name evidence="17" type="primary">queH</name>
    <name evidence="18" type="ORF">L2W38_03075</name>
</gene>
<evidence type="ECO:0000256" key="6">
    <source>
        <dbReference type="ARBA" id="ARBA00022485"/>
    </source>
</evidence>
<keyword evidence="9 17" id="KW-0671">Queuosine biosynthesis</keyword>
<protein>
    <recommendedName>
        <fullName evidence="5 17">Epoxyqueuosine reductase QueH</fullName>
        <ecNumber evidence="4 17">1.17.99.6</ecNumber>
    </recommendedName>
    <alternativeName>
        <fullName evidence="15 17">Queuosine biosynthesis protein QueH</fullName>
    </alternativeName>
</protein>
<evidence type="ECO:0000256" key="9">
    <source>
        <dbReference type="ARBA" id="ARBA00022785"/>
    </source>
</evidence>
<keyword evidence="12 17" id="KW-0411">Iron-sulfur</keyword>
<evidence type="ECO:0000256" key="8">
    <source>
        <dbReference type="ARBA" id="ARBA00022723"/>
    </source>
</evidence>
<evidence type="ECO:0000256" key="2">
    <source>
        <dbReference type="ARBA" id="ARBA00004691"/>
    </source>
</evidence>
<keyword evidence="19" id="KW-1185">Reference proteome</keyword>
<comment type="caution">
    <text evidence="18">The sequence shown here is derived from an EMBL/GenBank/DDBJ whole genome shotgun (WGS) entry which is preliminary data.</text>
</comment>
<evidence type="ECO:0000256" key="5">
    <source>
        <dbReference type="ARBA" id="ARBA00016895"/>
    </source>
</evidence>
<reference evidence="18 19" key="1">
    <citation type="submission" date="2022-01" db="EMBL/GenBank/DDBJ databases">
        <title>Dethiosulfovibrio faecalis sp. nov., a novel proteolytic, non-sulfur-reducing bacterium isolated from a marine aquaculture solid waste bioreactor.</title>
        <authorList>
            <person name="Grabowski S."/>
            <person name="Apolinario E."/>
            <person name="Schneider N."/>
            <person name="Marshall C.W."/>
            <person name="Sowers K.R."/>
        </authorList>
    </citation>
    <scope>NUCLEOTIDE SEQUENCE [LARGE SCALE GENOMIC DNA]</scope>
    <source>
        <strain evidence="18 19">DSM 12537</strain>
    </source>
</reference>
<proteinExistence type="inferred from homology"/>
<keyword evidence="11 17" id="KW-0408">Iron</keyword>
<comment type="similarity">
    <text evidence="3 17">Belongs to the QueH family.</text>
</comment>
<keyword evidence="14 17" id="KW-0676">Redox-active center</keyword>
<sequence>MSTGDAKRILLHICCGPDATVPWPELVLEGFDVTGFFYGGNIHPAGEYTRRLEAVEAVARSNSGNLAPCRYLTDPWFEAVRGLEGEPEGGRRCPVCFRVQLRAAAEVASGIGIDRLTTTLTISPHKDPELINSIGREEADRLGLIWEDRVWRKRDGFLRSVRESRRLGIYRQNYCGCIYSMRNRDE</sequence>
<organism evidence="18 19">
    <name type="scientific">Dethiosulfovibrio marinus</name>
    <dbReference type="NCBI Taxonomy" id="133532"/>
    <lineage>
        <taxon>Bacteria</taxon>
        <taxon>Thermotogati</taxon>
        <taxon>Synergistota</taxon>
        <taxon>Synergistia</taxon>
        <taxon>Synergistales</taxon>
        <taxon>Dethiosulfovibrionaceae</taxon>
        <taxon>Dethiosulfovibrio</taxon>
    </lineage>
</organism>
<evidence type="ECO:0000256" key="17">
    <source>
        <dbReference type="HAMAP-Rule" id="MF_02089"/>
    </source>
</evidence>
<keyword evidence="10 17" id="KW-0560">Oxidoreductase</keyword>
<evidence type="ECO:0000256" key="13">
    <source>
        <dbReference type="ARBA" id="ARBA00023157"/>
    </source>
</evidence>